<proteinExistence type="predicted"/>
<dbReference type="InterPro" id="IPR003594">
    <property type="entry name" value="HATPase_dom"/>
</dbReference>
<dbReference type="SUPFAM" id="SSF55874">
    <property type="entry name" value="ATPase domain of HSP90 chaperone/DNA topoisomerase II/histidine kinase"/>
    <property type="match status" value="1"/>
</dbReference>
<dbReference type="InterPro" id="IPR000700">
    <property type="entry name" value="PAS-assoc_C"/>
</dbReference>
<dbReference type="NCBIfam" id="TIGR00229">
    <property type="entry name" value="sensory_box"/>
    <property type="match status" value="1"/>
</dbReference>
<dbReference type="Gene3D" id="3.30.450.20">
    <property type="entry name" value="PAS domain"/>
    <property type="match status" value="1"/>
</dbReference>
<dbReference type="Pfam" id="PF02518">
    <property type="entry name" value="HATPase_c"/>
    <property type="match status" value="1"/>
</dbReference>
<dbReference type="InterPro" id="IPR050482">
    <property type="entry name" value="Sensor_HK_TwoCompSys"/>
</dbReference>
<evidence type="ECO:0000256" key="1">
    <source>
        <dbReference type="ARBA" id="ARBA00022679"/>
    </source>
</evidence>
<dbReference type="SMART" id="SM00091">
    <property type="entry name" value="PAS"/>
    <property type="match status" value="1"/>
</dbReference>
<dbReference type="InterPro" id="IPR005467">
    <property type="entry name" value="His_kinase_dom"/>
</dbReference>
<dbReference type="EMBL" id="CAEZXM010000254">
    <property type="protein sequence ID" value="CAB4701952.1"/>
    <property type="molecule type" value="Genomic_DNA"/>
</dbReference>
<dbReference type="GO" id="GO:0016020">
    <property type="term" value="C:membrane"/>
    <property type="evidence" value="ECO:0007669"/>
    <property type="project" value="InterPro"/>
</dbReference>
<gene>
    <name evidence="6" type="ORF">UFOPK2366_01305</name>
</gene>
<sequence length="335" mass="35845">MELTNLSQLPAIAVMEASPDGLVLCDDTGVILFVNAAMAAMSGYHKAELVGQRIEVLVPTSARPSHPTLRSGFVKADASRPMGPAGDVRMLHRDGTEIAVSIALSVLNSESGHSVVASVRDISERVKLERRLQTTNEALALVIERERIARDLHDTALQHLYALGLEMQALEMLVDPTMTSRVTSAVDQIDHAIREIRTTVFTLGSAQRQGSFGQEIQALIRQATRLLGFTPRLVIDGAAQLLIPADVRSELFAVVREALGNVARHAQATEVLVEIRVEDELTATIDDNGVGIAPNALGHGNGLGNLAARADGLGGNFEIRAKPTGGTLVTWKVPL</sequence>
<dbReference type="PROSITE" id="PS50109">
    <property type="entry name" value="HIS_KIN"/>
    <property type="match status" value="1"/>
</dbReference>
<dbReference type="PANTHER" id="PTHR24421">
    <property type="entry name" value="NITRATE/NITRITE SENSOR PROTEIN NARX-RELATED"/>
    <property type="match status" value="1"/>
</dbReference>
<dbReference type="Pfam" id="PF07730">
    <property type="entry name" value="HisKA_3"/>
    <property type="match status" value="1"/>
</dbReference>
<evidence type="ECO:0000313" key="6">
    <source>
        <dbReference type="EMBL" id="CAB4701952.1"/>
    </source>
</evidence>
<dbReference type="GO" id="GO:0046983">
    <property type="term" value="F:protein dimerization activity"/>
    <property type="evidence" value="ECO:0007669"/>
    <property type="project" value="InterPro"/>
</dbReference>
<feature type="domain" description="PAC" evidence="5">
    <location>
        <begin position="84"/>
        <end position="134"/>
    </location>
</feature>
<dbReference type="InterPro" id="IPR000014">
    <property type="entry name" value="PAS"/>
</dbReference>
<dbReference type="InterPro" id="IPR035965">
    <property type="entry name" value="PAS-like_dom_sf"/>
</dbReference>
<name>A0A6J6PU73_9ZZZZ</name>
<dbReference type="InterPro" id="IPR011712">
    <property type="entry name" value="Sig_transdc_His_kin_sub3_dim/P"/>
</dbReference>
<dbReference type="Gene3D" id="1.20.5.1930">
    <property type="match status" value="1"/>
</dbReference>
<dbReference type="GO" id="GO:0000155">
    <property type="term" value="F:phosphorelay sensor kinase activity"/>
    <property type="evidence" value="ECO:0007669"/>
    <property type="project" value="InterPro"/>
</dbReference>
<feature type="domain" description="PAS" evidence="4">
    <location>
        <begin position="14"/>
        <end position="59"/>
    </location>
</feature>
<reference evidence="6" key="1">
    <citation type="submission" date="2020-05" db="EMBL/GenBank/DDBJ databases">
        <authorList>
            <person name="Chiriac C."/>
            <person name="Salcher M."/>
            <person name="Ghai R."/>
            <person name="Kavagutti S V."/>
        </authorList>
    </citation>
    <scope>NUCLEOTIDE SEQUENCE</scope>
</reference>
<dbReference type="Gene3D" id="3.30.565.10">
    <property type="entry name" value="Histidine kinase-like ATPase, C-terminal domain"/>
    <property type="match status" value="1"/>
</dbReference>
<accession>A0A6J6PU73</accession>
<dbReference type="Pfam" id="PF13426">
    <property type="entry name" value="PAS_9"/>
    <property type="match status" value="1"/>
</dbReference>
<dbReference type="PROSITE" id="PS50113">
    <property type="entry name" value="PAC"/>
    <property type="match status" value="1"/>
</dbReference>
<dbReference type="PROSITE" id="PS50112">
    <property type="entry name" value="PAS"/>
    <property type="match status" value="1"/>
</dbReference>
<dbReference type="AlphaFoldDB" id="A0A6J6PU73"/>
<evidence type="ECO:0000256" key="2">
    <source>
        <dbReference type="ARBA" id="ARBA00022777"/>
    </source>
</evidence>
<evidence type="ECO:0000259" key="4">
    <source>
        <dbReference type="PROSITE" id="PS50112"/>
    </source>
</evidence>
<protein>
    <submittedName>
        <fullName evidence="6">Unannotated protein</fullName>
    </submittedName>
</protein>
<dbReference type="CDD" id="cd00130">
    <property type="entry name" value="PAS"/>
    <property type="match status" value="1"/>
</dbReference>
<keyword evidence="1" id="KW-0808">Transferase</keyword>
<dbReference type="PANTHER" id="PTHR24421:SF56">
    <property type="entry name" value="OXYGEN SENSOR HISTIDINE KINASE RESPONSE REGULATOR DOST"/>
    <property type="match status" value="1"/>
</dbReference>
<organism evidence="6">
    <name type="scientific">freshwater metagenome</name>
    <dbReference type="NCBI Taxonomy" id="449393"/>
    <lineage>
        <taxon>unclassified sequences</taxon>
        <taxon>metagenomes</taxon>
        <taxon>ecological metagenomes</taxon>
    </lineage>
</organism>
<keyword evidence="2" id="KW-0418">Kinase</keyword>
<evidence type="ECO:0000259" key="3">
    <source>
        <dbReference type="PROSITE" id="PS50109"/>
    </source>
</evidence>
<dbReference type="CDD" id="cd16917">
    <property type="entry name" value="HATPase_UhpB-NarQ-NarX-like"/>
    <property type="match status" value="1"/>
</dbReference>
<feature type="domain" description="Histidine kinase" evidence="3">
    <location>
        <begin position="250"/>
        <end position="335"/>
    </location>
</feature>
<dbReference type="SUPFAM" id="SSF55785">
    <property type="entry name" value="PYP-like sensor domain (PAS domain)"/>
    <property type="match status" value="1"/>
</dbReference>
<evidence type="ECO:0000259" key="5">
    <source>
        <dbReference type="PROSITE" id="PS50113"/>
    </source>
</evidence>
<dbReference type="InterPro" id="IPR036890">
    <property type="entry name" value="HATPase_C_sf"/>
</dbReference>